<dbReference type="Proteomes" id="UP001589747">
    <property type="component" value="Unassembled WGS sequence"/>
</dbReference>
<dbReference type="Gene3D" id="3.20.20.80">
    <property type="entry name" value="Glycosidases"/>
    <property type="match status" value="1"/>
</dbReference>
<dbReference type="RefSeq" id="WP_377496740.1">
    <property type="nucleotide sequence ID" value="NZ_JBHMDO010000031.1"/>
</dbReference>
<gene>
    <name evidence="6" type="ORF">ACFFSY_18530</name>
</gene>
<dbReference type="PROSITE" id="PS51764">
    <property type="entry name" value="GH26"/>
    <property type="match status" value="1"/>
</dbReference>
<feature type="active site" description="Nucleophile" evidence="4">
    <location>
        <position position="270"/>
    </location>
</feature>
<dbReference type="SUPFAM" id="SSF51445">
    <property type="entry name" value="(Trans)glycosidases"/>
    <property type="match status" value="1"/>
</dbReference>
<dbReference type="InterPro" id="IPR000805">
    <property type="entry name" value="Glyco_hydro_26"/>
</dbReference>
<dbReference type="GO" id="GO:0016787">
    <property type="term" value="F:hydrolase activity"/>
    <property type="evidence" value="ECO:0007669"/>
    <property type="project" value="UniProtKB-KW"/>
</dbReference>
<evidence type="ECO:0000256" key="3">
    <source>
        <dbReference type="ARBA" id="ARBA00023295"/>
    </source>
</evidence>
<keyword evidence="3 4" id="KW-0326">Glycosidase</keyword>
<evidence type="ECO:0000256" key="2">
    <source>
        <dbReference type="ARBA" id="ARBA00022801"/>
    </source>
</evidence>
<keyword evidence="2 4" id="KW-0378">Hydrolase</keyword>
<keyword evidence="7" id="KW-1185">Reference proteome</keyword>
<organism evidence="6 7">
    <name type="scientific">Paenibacillus aurantiacus</name>
    <dbReference type="NCBI Taxonomy" id="1936118"/>
    <lineage>
        <taxon>Bacteria</taxon>
        <taxon>Bacillati</taxon>
        <taxon>Bacillota</taxon>
        <taxon>Bacilli</taxon>
        <taxon>Bacillales</taxon>
        <taxon>Paenibacillaceae</taxon>
        <taxon>Paenibacillus</taxon>
    </lineage>
</organism>
<feature type="domain" description="GH26" evidence="5">
    <location>
        <begin position="22"/>
        <end position="332"/>
    </location>
</feature>
<dbReference type="Pfam" id="PF02156">
    <property type="entry name" value="Glyco_hydro_26"/>
    <property type="match status" value="1"/>
</dbReference>
<dbReference type="PANTHER" id="PTHR40079:SF4">
    <property type="entry name" value="GH26 DOMAIN-CONTAINING PROTEIN-RELATED"/>
    <property type="match status" value="1"/>
</dbReference>
<protein>
    <submittedName>
        <fullName evidence="6">Glycosyl hydrolase</fullName>
    </submittedName>
</protein>
<dbReference type="InterPro" id="IPR022790">
    <property type="entry name" value="GH26_dom"/>
</dbReference>
<name>A0ABV5KRR5_9BACL</name>
<proteinExistence type="inferred from homology"/>
<dbReference type="PANTHER" id="PTHR40079">
    <property type="entry name" value="MANNAN ENDO-1,4-BETA-MANNOSIDASE E-RELATED"/>
    <property type="match status" value="1"/>
</dbReference>
<evidence type="ECO:0000313" key="6">
    <source>
        <dbReference type="EMBL" id="MFB9327927.1"/>
    </source>
</evidence>
<reference evidence="6 7" key="1">
    <citation type="submission" date="2024-09" db="EMBL/GenBank/DDBJ databases">
        <authorList>
            <person name="Sun Q."/>
            <person name="Mori K."/>
        </authorList>
    </citation>
    <scope>NUCLEOTIDE SEQUENCE [LARGE SCALE GENOMIC DNA]</scope>
    <source>
        <strain evidence="6 7">TISTR 2452</strain>
    </source>
</reference>
<accession>A0ABV5KRR5</accession>
<feature type="active site" description="Proton donor" evidence="4">
    <location>
        <position position="178"/>
    </location>
</feature>
<sequence length="356" mass="40455">MKEHLQGRLAVEPKLINPKASDNAKRLMTYLCSIYGTRTLTGQQVGVVSTPEMEVIRRATGHYPAVGGFDFMNDSPSRVERGSVPTDTPLAIDWWKSGGIVTFCWHWNAPKDLIDEPPDNGWHRGFYTTATTFDIAGAMNDETSEDYALLMRDIDVIAVNLKRLQDEGIPVLWRPLHEASGGWFWWGAKGPDPCIKLWKTMYDRLTNRHGLNNLIWVWNGQHRDWYPGDDVVDIIGEDIYPPERSYVSNVERFRQALGYTAANKLIALSENGPLPDPDQMVDEGAPWLWNCTWYGGFVCEQDASGEWGVGEQYTEREMLLKYYGHPLTVTRDELPDLTVYPLQADPENTEDRTANA</sequence>
<dbReference type="InterPro" id="IPR017853">
    <property type="entry name" value="GH"/>
</dbReference>
<evidence type="ECO:0000313" key="7">
    <source>
        <dbReference type="Proteomes" id="UP001589747"/>
    </source>
</evidence>
<evidence type="ECO:0000256" key="4">
    <source>
        <dbReference type="PROSITE-ProRule" id="PRU01100"/>
    </source>
</evidence>
<dbReference type="PRINTS" id="PR00739">
    <property type="entry name" value="GLHYDRLASE26"/>
</dbReference>
<dbReference type="EMBL" id="JBHMDO010000031">
    <property type="protein sequence ID" value="MFB9327927.1"/>
    <property type="molecule type" value="Genomic_DNA"/>
</dbReference>
<comment type="caution">
    <text evidence="6">The sequence shown here is derived from an EMBL/GenBank/DDBJ whole genome shotgun (WGS) entry which is preliminary data.</text>
</comment>
<evidence type="ECO:0000256" key="1">
    <source>
        <dbReference type="ARBA" id="ARBA00007754"/>
    </source>
</evidence>
<comment type="similarity">
    <text evidence="1 4">Belongs to the glycosyl hydrolase 26 family.</text>
</comment>
<evidence type="ECO:0000259" key="5">
    <source>
        <dbReference type="PROSITE" id="PS51764"/>
    </source>
</evidence>